<dbReference type="Proteomes" id="UP000030475">
    <property type="component" value="Unassembled WGS sequence"/>
</dbReference>
<dbReference type="eggNOG" id="COG2141">
    <property type="taxonomic scope" value="Bacteria"/>
</dbReference>
<feature type="transmembrane region" description="Helical" evidence="1">
    <location>
        <begin position="137"/>
        <end position="153"/>
    </location>
</feature>
<keyword evidence="1" id="KW-0472">Membrane</keyword>
<evidence type="ECO:0000313" key="4">
    <source>
        <dbReference type="Proteomes" id="UP000030475"/>
    </source>
</evidence>
<keyword evidence="1" id="KW-0812">Transmembrane</keyword>
<evidence type="ECO:0000256" key="1">
    <source>
        <dbReference type="SAM" id="Phobius"/>
    </source>
</evidence>
<evidence type="ECO:0000313" key="5">
    <source>
        <dbReference type="Proteomes" id="UP000231878"/>
    </source>
</evidence>
<dbReference type="InterPro" id="IPR049713">
    <property type="entry name" value="Pr6Pr-like"/>
</dbReference>
<name>A0A069BHL7_BURPE</name>
<dbReference type="RefSeq" id="WP_004190805.1">
    <property type="nucleotide sequence ID" value="NZ_AP028072.1"/>
</dbReference>
<dbReference type="OrthoDB" id="9809977at2"/>
<dbReference type="EMBL" id="JQIM01000008">
    <property type="protein sequence ID" value="KGX16030.1"/>
    <property type="molecule type" value="Genomic_DNA"/>
</dbReference>
<proteinExistence type="predicted"/>
<accession>A0A069BHL7</accession>
<organism evidence="2 4">
    <name type="scientific">Burkholderia pseudomallei</name>
    <name type="common">Pseudomonas pseudomallei</name>
    <dbReference type="NCBI Taxonomy" id="28450"/>
    <lineage>
        <taxon>Bacteria</taxon>
        <taxon>Pseudomonadati</taxon>
        <taxon>Pseudomonadota</taxon>
        <taxon>Betaproteobacteria</taxon>
        <taxon>Burkholderiales</taxon>
        <taxon>Burkholderiaceae</taxon>
        <taxon>Burkholderia</taxon>
        <taxon>pseudomallei group</taxon>
    </lineage>
</organism>
<protein>
    <submittedName>
        <fullName evidence="2">Membrane protein</fullName>
    </submittedName>
</protein>
<evidence type="ECO:0000313" key="3">
    <source>
        <dbReference type="EMBL" id="PJO64862.1"/>
    </source>
</evidence>
<feature type="transmembrane region" description="Helical" evidence="1">
    <location>
        <begin position="76"/>
        <end position="94"/>
    </location>
</feature>
<feature type="transmembrane region" description="Helical" evidence="1">
    <location>
        <begin position="106"/>
        <end position="125"/>
    </location>
</feature>
<comment type="caution">
    <text evidence="2">The sequence shown here is derived from an EMBL/GenBank/DDBJ whole genome shotgun (WGS) entry which is preliminary data.</text>
</comment>
<evidence type="ECO:0000313" key="2">
    <source>
        <dbReference type="EMBL" id="KGX16030.1"/>
    </source>
</evidence>
<dbReference type="KEGG" id="but:X994_5358"/>
<dbReference type="GeneID" id="93063949"/>
<reference evidence="2 4" key="1">
    <citation type="submission" date="2014-08" db="EMBL/GenBank/DDBJ databases">
        <authorList>
            <person name="Bunnell A."/>
            <person name="Chain P.S."/>
            <person name="Chertkov O."/>
            <person name="Currie B.J."/>
            <person name="Daligault H.E."/>
            <person name="Davenport K.W."/>
            <person name="Davis C."/>
            <person name="Gleasner C.D."/>
            <person name="Johnson S.L."/>
            <person name="Kaestli M."/>
            <person name="Koren S."/>
            <person name="Kunde Y.A."/>
            <person name="Mayo M."/>
            <person name="McMurry K.K."/>
            <person name="Price E.P."/>
            <person name="Reitenga K.G."/>
            <person name="Robison R."/>
            <person name="Rosovitz M.J."/>
            <person name="Sarovich D.S."/>
            <person name="Teshima H."/>
        </authorList>
    </citation>
    <scope>NUCLEOTIDE SEQUENCE [LARGE SCALE GENOMIC DNA]</scope>
    <source>
        <strain evidence="2 4">MSHR44</strain>
    </source>
</reference>
<keyword evidence="1" id="KW-1133">Transmembrane helix</keyword>
<dbReference type="NCBIfam" id="NF038065">
    <property type="entry name" value="Pr6Pr"/>
    <property type="match status" value="1"/>
</dbReference>
<dbReference type="Proteomes" id="UP000231878">
    <property type="component" value="Unassembled WGS sequence"/>
</dbReference>
<dbReference type="AlphaFoldDB" id="A0A069BHL7"/>
<dbReference type="EMBL" id="PHRB01000017">
    <property type="protein sequence ID" value="PJO64862.1"/>
    <property type="molecule type" value="Genomic_DNA"/>
</dbReference>
<reference evidence="3 5" key="2">
    <citation type="submission" date="2017-11" db="EMBL/GenBank/DDBJ databases">
        <title>Molecular characterization of Burkholderia pseudomallei and closely related isolates from Vietnam.</title>
        <authorList>
            <person name="Ustinov D.V."/>
            <person name="Antonov A.S."/>
            <person name="Avdusheva E.F."/>
            <person name="Shpak I.M."/>
            <person name="Zakharova I.B."/>
            <person name="Thi L.A."/>
            <person name="Teteryatnikova N."/>
            <person name="Lopasteyskaya Y.A."/>
            <person name="Kuzyutina J.A."/>
            <person name="Ngo T.N."/>
            <person name="Victorov D.V."/>
        </authorList>
    </citation>
    <scope>NUCLEOTIDE SEQUENCE [LARGE SCALE GENOMIC DNA]</scope>
    <source>
        <strain evidence="3 5">V1512</strain>
    </source>
</reference>
<feature type="transmembrane region" description="Helical" evidence="1">
    <location>
        <begin position="173"/>
        <end position="197"/>
    </location>
</feature>
<gene>
    <name evidence="3" type="ORF">CWD88_18030</name>
    <name evidence="2" type="ORF">Y036_5804</name>
</gene>
<feature type="transmembrane region" description="Helical" evidence="1">
    <location>
        <begin position="44"/>
        <end position="64"/>
    </location>
</feature>
<dbReference type="OMA" id="QTAIPWV"/>
<sequence length="211" mass="23427">MQKAAFVAAYRLVGCGLILSATCHSIARRWNAPTFRLDNFLSYFTQLSSLYTAIVLLAGLWLATKPPSRRYESARGAVVLYMAITGIVYELLLAHLDAVHHATPYYTNWILHRVIPIAVFLDWLYVAPRVRIDWSQLARWLAFPVAYLGYTLVRGALIDWYPYPFVDPRAHGYLMVAAYSGAIAAGSIGFAALIVLLGNRTGAPAPQAEHA</sequence>